<keyword evidence="2" id="KW-0732">Signal</keyword>
<evidence type="ECO:0000256" key="1">
    <source>
        <dbReference type="SAM" id="MobiDB-lite"/>
    </source>
</evidence>
<dbReference type="Proteomes" id="UP000198814">
    <property type="component" value="Unassembled WGS sequence"/>
</dbReference>
<feature type="region of interest" description="Disordered" evidence="1">
    <location>
        <begin position="22"/>
        <end position="47"/>
    </location>
</feature>
<evidence type="ECO:0008006" key="7">
    <source>
        <dbReference type="Google" id="ProtNLM"/>
    </source>
</evidence>
<dbReference type="EMBL" id="FODO01000003">
    <property type="protein sequence ID" value="SEO01954.1"/>
    <property type="molecule type" value="Genomic_DNA"/>
</dbReference>
<accession>A0A1H8L9T2</accession>
<reference evidence="3 6" key="3">
    <citation type="submission" date="2018-04" db="EMBL/GenBank/DDBJ databases">
        <title>Active sludge and wastewater microbial communities from Klosterneuburg, Austria.</title>
        <authorList>
            <person name="Wagner M."/>
        </authorList>
    </citation>
    <scope>NUCLEOTIDE SEQUENCE [LARGE SCALE GENOMIC DNA]</scope>
    <source>
        <strain evidence="3 6">Nm49</strain>
    </source>
</reference>
<reference evidence="5" key="2">
    <citation type="submission" date="2016-10" db="EMBL/GenBank/DDBJ databases">
        <authorList>
            <person name="Varghese N."/>
            <person name="Submissions S."/>
        </authorList>
    </citation>
    <scope>NUCLEOTIDE SEQUENCE [LARGE SCALE GENOMIC DNA]</scope>
    <source>
        <strain evidence="5">Nm76</strain>
    </source>
</reference>
<dbReference type="PROSITE" id="PS51257">
    <property type="entry name" value="PROKAR_LIPOPROTEIN"/>
    <property type="match status" value="1"/>
</dbReference>
<proteinExistence type="predicted"/>
<evidence type="ECO:0000313" key="5">
    <source>
        <dbReference type="Proteomes" id="UP000198814"/>
    </source>
</evidence>
<keyword evidence="5" id="KW-1185">Reference proteome</keyword>
<dbReference type="AlphaFoldDB" id="A0A1H8L9T2"/>
<evidence type="ECO:0000256" key="2">
    <source>
        <dbReference type="SAM" id="SignalP"/>
    </source>
</evidence>
<evidence type="ECO:0000313" key="4">
    <source>
        <dbReference type="EMBL" id="SEO01954.1"/>
    </source>
</evidence>
<name>A0A1H8L9T2_9PROT</name>
<evidence type="ECO:0000313" key="6">
    <source>
        <dbReference type="Proteomes" id="UP000244128"/>
    </source>
</evidence>
<dbReference type="RefSeq" id="WP_176776343.1">
    <property type="nucleotide sequence ID" value="NZ_FNOE01000002.1"/>
</dbReference>
<reference evidence="4" key="1">
    <citation type="submission" date="2016-10" db="EMBL/GenBank/DDBJ databases">
        <authorList>
            <person name="de Groot N.N."/>
        </authorList>
    </citation>
    <scope>NUCLEOTIDE SEQUENCE [LARGE SCALE GENOMIC DNA]</scope>
    <source>
        <strain evidence="4">Nm76</strain>
    </source>
</reference>
<dbReference type="EMBL" id="QAOI01000005">
    <property type="protein sequence ID" value="PTQ77941.1"/>
    <property type="molecule type" value="Genomic_DNA"/>
</dbReference>
<sequence>MKYALLAAFLLSLTLSACGGKPSQALPETEKANYEKVMSGGEPDSKK</sequence>
<protein>
    <recommendedName>
        <fullName evidence="7">Lipoprotein</fullName>
    </recommendedName>
</protein>
<evidence type="ECO:0000313" key="3">
    <source>
        <dbReference type="EMBL" id="PTQ77941.1"/>
    </source>
</evidence>
<feature type="signal peptide" evidence="2">
    <location>
        <begin position="1"/>
        <end position="17"/>
    </location>
</feature>
<feature type="chain" id="PRO_5036020700" description="Lipoprotein" evidence="2">
    <location>
        <begin position="18"/>
        <end position="47"/>
    </location>
</feature>
<dbReference type="Proteomes" id="UP000244128">
    <property type="component" value="Unassembled WGS sequence"/>
</dbReference>
<organism evidence="4 5">
    <name type="scientific">Nitrosomonas oligotropha</name>
    <dbReference type="NCBI Taxonomy" id="42354"/>
    <lineage>
        <taxon>Bacteria</taxon>
        <taxon>Pseudomonadati</taxon>
        <taxon>Pseudomonadota</taxon>
        <taxon>Betaproteobacteria</taxon>
        <taxon>Nitrosomonadales</taxon>
        <taxon>Nitrosomonadaceae</taxon>
        <taxon>Nitrosomonas</taxon>
    </lineage>
</organism>
<gene>
    <name evidence="3" type="ORF">C8R26_105118</name>
    <name evidence="4" type="ORF">SAMN05216333_103117</name>
</gene>